<dbReference type="Gene3D" id="3.40.50.10140">
    <property type="entry name" value="Toll/interleukin-1 receptor homology (TIR) domain"/>
    <property type="match status" value="1"/>
</dbReference>
<feature type="domain" description="TIR" evidence="1">
    <location>
        <begin position="2"/>
        <end position="156"/>
    </location>
</feature>
<dbReference type="InterPro" id="IPR000157">
    <property type="entry name" value="TIR_dom"/>
</dbReference>
<dbReference type="SUPFAM" id="SSF52200">
    <property type="entry name" value="Toll/Interleukin receptor TIR domain"/>
    <property type="match status" value="1"/>
</dbReference>
<proteinExistence type="predicted"/>
<organism evidence="2 3">
    <name type="scientific">Entotheonella factor</name>
    <dbReference type="NCBI Taxonomy" id="1429438"/>
    <lineage>
        <taxon>Bacteria</taxon>
        <taxon>Pseudomonadati</taxon>
        <taxon>Nitrospinota/Tectimicrobiota group</taxon>
        <taxon>Candidatus Tectimicrobiota</taxon>
        <taxon>Candidatus Entotheonellia</taxon>
        <taxon>Candidatus Entotheonellales</taxon>
        <taxon>Candidatus Entotheonellaceae</taxon>
        <taxon>Candidatus Entotheonella</taxon>
    </lineage>
</organism>
<comment type="caution">
    <text evidence="2">The sequence shown here is derived from an EMBL/GenBank/DDBJ whole genome shotgun (WGS) entry which is preliminary data.</text>
</comment>
<evidence type="ECO:0000259" key="1">
    <source>
        <dbReference type="PROSITE" id="PS50104"/>
    </source>
</evidence>
<gene>
    <name evidence="2" type="ORF">ETSY1_37875</name>
</gene>
<dbReference type="PROSITE" id="PS50104">
    <property type="entry name" value="TIR"/>
    <property type="match status" value="1"/>
</dbReference>
<dbReference type="Pfam" id="PF13676">
    <property type="entry name" value="TIR_2"/>
    <property type="match status" value="1"/>
</dbReference>
<dbReference type="AlphaFoldDB" id="W4L753"/>
<evidence type="ECO:0000313" key="3">
    <source>
        <dbReference type="Proteomes" id="UP000019141"/>
    </source>
</evidence>
<dbReference type="GO" id="GO:0007165">
    <property type="term" value="P:signal transduction"/>
    <property type="evidence" value="ECO:0007669"/>
    <property type="project" value="InterPro"/>
</dbReference>
<dbReference type="HOGENOM" id="CLU_735061_0_0_7"/>
<name>W4L753_ENTF1</name>
<accession>W4L753</accession>
<dbReference type="EMBL" id="AZHW01001180">
    <property type="protein sequence ID" value="ETW93739.1"/>
    <property type="molecule type" value="Genomic_DNA"/>
</dbReference>
<dbReference type="Proteomes" id="UP000019141">
    <property type="component" value="Unassembled WGS sequence"/>
</dbReference>
<evidence type="ECO:0000313" key="2">
    <source>
        <dbReference type="EMBL" id="ETW93739.1"/>
    </source>
</evidence>
<dbReference type="InterPro" id="IPR035897">
    <property type="entry name" value="Toll_tir_struct_dom_sf"/>
</dbReference>
<reference evidence="2 3" key="1">
    <citation type="journal article" date="2014" name="Nature">
        <title>An environmental bacterial taxon with a large and distinct metabolic repertoire.</title>
        <authorList>
            <person name="Wilson M.C."/>
            <person name="Mori T."/>
            <person name="Ruckert C."/>
            <person name="Uria A.R."/>
            <person name="Helf M.J."/>
            <person name="Takada K."/>
            <person name="Gernert C."/>
            <person name="Steffens U.A."/>
            <person name="Heycke N."/>
            <person name="Schmitt S."/>
            <person name="Rinke C."/>
            <person name="Helfrich E.J."/>
            <person name="Brachmann A.O."/>
            <person name="Gurgui C."/>
            <person name="Wakimoto T."/>
            <person name="Kracht M."/>
            <person name="Crusemann M."/>
            <person name="Hentschel U."/>
            <person name="Abe I."/>
            <person name="Matsunaga S."/>
            <person name="Kalinowski J."/>
            <person name="Takeyama H."/>
            <person name="Piel J."/>
        </authorList>
    </citation>
    <scope>NUCLEOTIDE SEQUENCE [LARGE SCALE GENOMIC DNA]</scope>
    <source>
        <strain evidence="3">TSY1</strain>
    </source>
</reference>
<keyword evidence="3" id="KW-1185">Reference proteome</keyword>
<protein>
    <recommendedName>
        <fullName evidence="1">TIR domain-containing protein</fullName>
    </recommendedName>
</protein>
<sequence length="361" mass="42531">MTRDQVFISYSQQDQEFFEAFCKYLTPEVLSSSLQLWSDQQIQPSQNWHEEIQQALERTAVAVLLVSQDFLISNYICQYELPYLVKAREQNDIQLTCLYLRDSTVVLSNFDLVLDSGSRVAVNLTQYQGLNRPEIPVSAQPPADQDKMYAQAARDLHQMLNPPLVSRPLHGERYELTVQLERQGPSLLRIYVHRYSRLYERRDSWRWPRRPSSDDLFEIMFGAGETYERVFRLLFQDDPPRPIRHPVRVRIHTDDPELAALPWAQAVWNGYTLCEQGWTFELIREANLTATPNYPEITLRTPCPVLMITSPEAPNCDVHHRALEERLHRAWPVHHEPPFWARTWGELRSVWQRRRPGIVYY</sequence>